<dbReference type="FunFam" id="1.25.40.470:FF:000007">
    <property type="entry name" value="Intraflagellar transport 80 homolog (Chlamydomonas)"/>
    <property type="match status" value="1"/>
</dbReference>
<dbReference type="Pfam" id="PF00400">
    <property type="entry name" value="WD40"/>
    <property type="match status" value="4"/>
</dbReference>
<dbReference type="Pfam" id="PF23387">
    <property type="entry name" value="TPR_IFT80_172"/>
    <property type="match status" value="1"/>
</dbReference>
<dbReference type="InterPro" id="IPR001680">
    <property type="entry name" value="WD40_rpt"/>
</dbReference>
<keyword evidence="5" id="KW-1185">Reference proteome</keyword>
<proteinExistence type="predicted"/>
<evidence type="ECO:0008006" key="6">
    <source>
        <dbReference type="Google" id="ProtNLM"/>
    </source>
</evidence>
<keyword evidence="1" id="KW-0853">WD repeat</keyword>
<dbReference type="GO" id="GO:0030992">
    <property type="term" value="C:intraciliary transport particle B"/>
    <property type="evidence" value="ECO:0007669"/>
    <property type="project" value="TreeGrafter"/>
</dbReference>
<evidence type="ECO:0000256" key="1">
    <source>
        <dbReference type="PROSITE-ProRule" id="PRU00221"/>
    </source>
</evidence>
<accession>A0A8S1PFA3</accession>
<reference evidence="4" key="1">
    <citation type="submission" date="2021-01" db="EMBL/GenBank/DDBJ databases">
        <authorList>
            <consortium name="Genoscope - CEA"/>
            <person name="William W."/>
        </authorList>
    </citation>
    <scope>NUCLEOTIDE SEQUENCE</scope>
</reference>
<evidence type="ECO:0000313" key="5">
    <source>
        <dbReference type="Proteomes" id="UP000692954"/>
    </source>
</evidence>
<dbReference type="GO" id="GO:0060271">
    <property type="term" value="P:cilium assembly"/>
    <property type="evidence" value="ECO:0007669"/>
    <property type="project" value="TreeGrafter"/>
</dbReference>
<evidence type="ECO:0000313" key="4">
    <source>
        <dbReference type="EMBL" id="CAD8101992.1"/>
    </source>
</evidence>
<feature type="domain" description="IFT80 second beta-propeller" evidence="2">
    <location>
        <begin position="293"/>
        <end position="575"/>
    </location>
</feature>
<dbReference type="InterPro" id="IPR056456">
    <property type="entry name" value="Beta-prop_IFT80_2nd"/>
</dbReference>
<dbReference type="Pfam" id="PF23335">
    <property type="entry name" value="Beta-prop_IFT80_2nd"/>
    <property type="match status" value="1"/>
</dbReference>
<dbReference type="Proteomes" id="UP000692954">
    <property type="component" value="Unassembled WGS sequence"/>
</dbReference>
<dbReference type="PANTHER" id="PTHR24098:SF0">
    <property type="entry name" value="OUTER SEGMENT 5"/>
    <property type="match status" value="1"/>
</dbReference>
<evidence type="ECO:0000259" key="2">
    <source>
        <dbReference type="Pfam" id="PF23335"/>
    </source>
</evidence>
<name>A0A8S1PFA3_9CILI</name>
<feature type="domain" description="IFT80/172/WDR35 TPR" evidence="3">
    <location>
        <begin position="603"/>
        <end position="750"/>
    </location>
</feature>
<dbReference type="FunFam" id="2.130.10.10:FF:001470">
    <property type="entry name" value="Protein CBR-CHE-2"/>
    <property type="match status" value="1"/>
</dbReference>
<comment type="caution">
    <text evidence="4">The sequence shown here is derived from an EMBL/GenBank/DDBJ whole genome shotgun (WGS) entry which is preliminary data.</text>
</comment>
<dbReference type="PANTHER" id="PTHR24098">
    <property type="entry name" value="OUTER SEGMENT 5"/>
    <property type="match status" value="1"/>
</dbReference>
<dbReference type="SMART" id="SM00320">
    <property type="entry name" value="WD40"/>
    <property type="match status" value="6"/>
</dbReference>
<gene>
    <name evidence="4" type="ORF">PSON_ATCC_30995.1.T0770030</name>
</gene>
<dbReference type="EMBL" id="CAJJDN010000077">
    <property type="protein sequence ID" value="CAD8101992.1"/>
    <property type="molecule type" value="Genomic_DNA"/>
</dbReference>
<dbReference type="OrthoDB" id="408728at2759"/>
<dbReference type="GO" id="GO:0005929">
    <property type="term" value="C:cilium"/>
    <property type="evidence" value="ECO:0007669"/>
    <property type="project" value="TreeGrafter"/>
</dbReference>
<sequence>MRFKIKVNENTKHADICTSVKWGLNNEAYSLSDDYTILKWDPNSLESSKFVDLEGYGTDFDFLQGQRGSTDLVAIAFSDGSFILQQKTGKIEKKEKEAHKGAIISLKWSVDGSLATCGEDGALKIWSKTGIIRSNLVQIDKPIYCIVWSPDNDAILYCSDKMIYIKPLQAGQKQVQWKAHDGLVVKVDWNHTNNLILSCGEDCKYKVFDTYGRLLFASAPYDYVITSVAWSPNGDYFAVGAYDMLRLCDKTGWTYSFHKTNQGSILNIAWTSDGTICAGAAGNGSVIFGHVVERCITYDKWEITLTEDNKIQIIDLIDEMNSEFDFKERVINMSMKYNNLIITTSSHCYIYSFRNWNTPYIFDIRDSVSQICQCSNYFCLVEVSSGIMVYNYEGKLISNPKIQGTKFEHLSHKKIAISNDLLALVDGGNNKVVKFYEMNSGKALNFTVEHSLEILEINLNQTEMIGERKLAFVDQNRDLHITPVHKKDIVKLAAMTDSFLWNEKFDMLCAISDQRFVVWYYPTSVYVDRDLLEQVKVSKECTDLTRNSQILSFQDTMVQIRRKDGAIMTQSVSPYPALLFEACERGKWEKAIKLCRYVKEHTLWAALAGLSLQFKELNTAEIALAAIEAADKVLFIQKIINVESEKAKSALLALFFKRPQEAENIYTQAKLYYRAIKMNIKLYKWERALDLALQYNVHQDTLLAYRQKYLEQTGQQETIPKFEKLAYDIKKYDWVEIKNKIKQEKAREQQS</sequence>
<dbReference type="PROSITE" id="PS50082">
    <property type="entry name" value="WD_REPEATS_2"/>
    <property type="match status" value="1"/>
</dbReference>
<evidence type="ECO:0000259" key="3">
    <source>
        <dbReference type="Pfam" id="PF23387"/>
    </source>
</evidence>
<dbReference type="InterPro" id="IPR056157">
    <property type="entry name" value="TPR_IFT80_172_dom"/>
</dbReference>
<organism evidence="4 5">
    <name type="scientific">Paramecium sonneborni</name>
    <dbReference type="NCBI Taxonomy" id="65129"/>
    <lineage>
        <taxon>Eukaryota</taxon>
        <taxon>Sar</taxon>
        <taxon>Alveolata</taxon>
        <taxon>Ciliophora</taxon>
        <taxon>Intramacronucleata</taxon>
        <taxon>Oligohymenophorea</taxon>
        <taxon>Peniculida</taxon>
        <taxon>Parameciidae</taxon>
        <taxon>Paramecium</taxon>
    </lineage>
</organism>
<dbReference type="AlphaFoldDB" id="A0A8S1PFA3"/>
<protein>
    <recommendedName>
        <fullName evidence="6">Intraflagellar transport protein 80</fullName>
    </recommendedName>
</protein>
<feature type="repeat" description="WD" evidence="1">
    <location>
        <begin position="96"/>
        <end position="127"/>
    </location>
</feature>
<dbReference type="FunFam" id="2.130.10.10:FF:002336">
    <property type="entry name" value="Intraflagellar transport protein 80"/>
    <property type="match status" value="1"/>
</dbReference>